<dbReference type="Proteomes" id="UP000324897">
    <property type="component" value="Chromosome 1"/>
</dbReference>
<name>A0A5J9V658_9POAL</name>
<evidence type="ECO:0000313" key="2">
    <source>
        <dbReference type="EMBL" id="TVU31423.1"/>
    </source>
</evidence>
<dbReference type="EMBL" id="RWGY01000011">
    <property type="protein sequence ID" value="TVU31423.1"/>
    <property type="molecule type" value="Genomic_DNA"/>
</dbReference>
<reference evidence="2 3" key="1">
    <citation type="journal article" date="2019" name="Sci. Rep.">
        <title>A high-quality genome of Eragrostis curvula grass provides insights into Poaceae evolution and supports new strategies to enhance forage quality.</title>
        <authorList>
            <person name="Carballo J."/>
            <person name="Santos B.A.C.M."/>
            <person name="Zappacosta D."/>
            <person name="Garbus I."/>
            <person name="Selva J.P."/>
            <person name="Gallo C.A."/>
            <person name="Diaz A."/>
            <person name="Albertini E."/>
            <person name="Caccamo M."/>
            <person name="Echenique V."/>
        </authorList>
    </citation>
    <scope>NUCLEOTIDE SEQUENCE [LARGE SCALE GENOMIC DNA]</scope>
    <source>
        <strain evidence="3">cv. Victoria</strain>
        <tissue evidence="2">Leaf</tissue>
    </source>
</reference>
<feature type="compositionally biased region" description="Basic and acidic residues" evidence="1">
    <location>
        <begin position="123"/>
        <end position="133"/>
    </location>
</feature>
<dbReference type="AlphaFoldDB" id="A0A5J9V658"/>
<dbReference type="Gramene" id="TVU31423">
    <property type="protein sequence ID" value="TVU31423"/>
    <property type="gene ID" value="EJB05_23107"/>
</dbReference>
<sequence length="144" mass="16133">MADHSVDGELIYYWADQLQLMLPPNSSAVDAPKIEGTIIRFIHLLLQEVLGQLAMKPVKVASEWDGRLRSRMSPTEALPVFGPFNFDMNEPPHEEQSEKANVDQTKKTPVEDSNHDAAGILKKQVEAPKETGGSRKNNKKDRVK</sequence>
<feature type="compositionally biased region" description="Basic and acidic residues" evidence="1">
    <location>
        <begin position="90"/>
        <end position="115"/>
    </location>
</feature>
<accession>A0A5J9V658</accession>
<proteinExistence type="predicted"/>
<feature type="region of interest" description="Disordered" evidence="1">
    <location>
        <begin position="79"/>
        <end position="144"/>
    </location>
</feature>
<comment type="caution">
    <text evidence="2">The sequence shown here is derived from an EMBL/GenBank/DDBJ whole genome shotgun (WGS) entry which is preliminary data.</text>
</comment>
<evidence type="ECO:0000256" key="1">
    <source>
        <dbReference type="SAM" id="MobiDB-lite"/>
    </source>
</evidence>
<feature type="non-terminal residue" evidence="2">
    <location>
        <position position="144"/>
    </location>
</feature>
<gene>
    <name evidence="2" type="ORF">EJB05_23107</name>
</gene>
<evidence type="ECO:0000313" key="3">
    <source>
        <dbReference type="Proteomes" id="UP000324897"/>
    </source>
</evidence>
<protein>
    <submittedName>
        <fullName evidence="2">Uncharacterized protein</fullName>
    </submittedName>
</protein>
<keyword evidence="3" id="KW-1185">Reference proteome</keyword>
<organism evidence="2 3">
    <name type="scientific">Eragrostis curvula</name>
    <name type="common">weeping love grass</name>
    <dbReference type="NCBI Taxonomy" id="38414"/>
    <lineage>
        <taxon>Eukaryota</taxon>
        <taxon>Viridiplantae</taxon>
        <taxon>Streptophyta</taxon>
        <taxon>Embryophyta</taxon>
        <taxon>Tracheophyta</taxon>
        <taxon>Spermatophyta</taxon>
        <taxon>Magnoliopsida</taxon>
        <taxon>Liliopsida</taxon>
        <taxon>Poales</taxon>
        <taxon>Poaceae</taxon>
        <taxon>PACMAD clade</taxon>
        <taxon>Chloridoideae</taxon>
        <taxon>Eragrostideae</taxon>
        <taxon>Eragrostidinae</taxon>
        <taxon>Eragrostis</taxon>
    </lineage>
</organism>